<evidence type="ECO:0000256" key="3">
    <source>
        <dbReference type="SAM" id="SignalP"/>
    </source>
</evidence>
<dbReference type="FunFam" id="1.20.1150.12:FF:000001">
    <property type="entry name" value="Endoplasmic reticulum resident protein 29"/>
    <property type="match status" value="1"/>
</dbReference>
<dbReference type="InterPro" id="IPR012883">
    <property type="entry name" value="ERp29_N"/>
</dbReference>
<dbReference type="Gene3D" id="1.20.1150.12">
    <property type="entry name" value="Endoplasmic reticulum resident protein 29, C-terminal domain"/>
    <property type="match status" value="1"/>
</dbReference>
<reference evidence="6" key="1">
    <citation type="journal article" date="2016" name="Insect Biochem. Mol. Biol.">
        <title>Multifaceted biological insights from a draft genome sequence of the tobacco hornworm moth, Manduca sexta.</title>
        <authorList>
            <person name="Kanost M.R."/>
            <person name="Arrese E.L."/>
            <person name="Cao X."/>
            <person name="Chen Y.R."/>
            <person name="Chellapilla S."/>
            <person name="Goldsmith M.R."/>
            <person name="Grosse-Wilde E."/>
            <person name="Heckel D.G."/>
            <person name="Herndon N."/>
            <person name="Jiang H."/>
            <person name="Papanicolaou A."/>
            <person name="Qu J."/>
            <person name="Soulages J.L."/>
            <person name="Vogel H."/>
            <person name="Walters J."/>
            <person name="Waterhouse R.M."/>
            <person name="Ahn S.J."/>
            <person name="Almeida F.C."/>
            <person name="An C."/>
            <person name="Aqrawi P."/>
            <person name="Bretschneider A."/>
            <person name="Bryant W.B."/>
            <person name="Bucks S."/>
            <person name="Chao H."/>
            <person name="Chevignon G."/>
            <person name="Christen J.M."/>
            <person name="Clarke D.F."/>
            <person name="Dittmer N.T."/>
            <person name="Ferguson L.C.F."/>
            <person name="Garavelou S."/>
            <person name="Gordon K.H.J."/>
            <person name="Gunaratna R.T."/>
            <person name="Han Y."/>
            <person name="Hauser F."/>
            <person name="He Y."/>
            <person name="Heidel-Fischer H."/>
            <person name="Hirsh A."/>
            <person name="Hu Y."/>
            <person name="Jiang H."/>
            <person name="Kalra D."/>
            <person name="Klinner C."/>
            <person name="Konig C."/>
            <person name="Kovar C."/>
            <person name="Kroll A.R."/>
            <person name="Kuwar S.S."/>
            <person name="Lee S.L."/>
            <person name="Lehman R."/>
            <person name="Li K."/>
            <person name="Li Z."/>
            <person name="Liang H."/>
            <person name="Lovelace S."/>
            <person name="Lu Z."/>
            <person name="Mansfield J.H."/>
            <person name="McCulloch K.J."/>
            <person name="Mathew T."/>
            <person name="Morton B."/>
            <person name="Muzny D.M."/>
            <person name="Neunemann D."/>
            <person name="Ongeri F."/>
            <person name="Pauchet Y."/>
            <person name="Pu L.L."/>
            <person name="Pyrousis I."/>
            <person name="Rao X.J."/>
            <person name="Redding A."/>
            <person name="Roesel C."/>
            <person name="Sanchez-Gracia A."/>
            <person name="Schaack S."/>
            <person name="Shukla A."/>
            <person name="Tetreau G."/>
            <person name="Wang Y."/>
            <person name="Xiong G.H."/>
            <person name="Traut W."/>
            <person name="Walsh T.K."/>
            <person name="Worley K.C."/>
            <person name="Wu D."/>
            <person name="Wu W."/>
            <person name="Wu Y.Q."/>
            <person name="Zhang X."/>
            <person name="Zou Z."/>
            <person name="Zucker H."/>
            <person name="Briscoe A.D."/>
            <person name="Burmester T."/>
            <person name="Clem R.J."/>
            <person name="Feyereisen R."/>
            <person name="Grimmelikhuijzen C.J.P."/>
            <person name="Hamodrakas S.J."/>
            <person name="Hansson B.S."/>
            <person name="Huguet E."/>
            <person name="Jermiin L.S."/>
            <person name="Lan Q."/>
            <person name="Lehman H.K."/>
            <person name="Lorenzen M."/>
            <person name="Merzendorfer H."/>
            <person name="Michalopoulos I."/>
            <person name="Morton D.B."/>
            <person name="Muthukrishnan S."/>
            <person name="Oakeshott J.G."/>
            <person name="Palmer W."/>
            <person name="Park Y."/>
            <person name="Passarelli A.L."/>
            <person name="Rozas J."/>
            <person name="Schwartz L.M."/>
            <person name="Smith W."/>
            <person name="Southgate A."/>
            <person name="Vilcinskas A."/>
            <person name="Vogt R."/>
            <person name="Wang P."/>
            <person name="Werren J."/>
            <person name="Yu X.Q."/>
            <person name="Zhou J.J."/>
            <person name="Brown S.J."/>
            <person name="Scherer S.E."/>
            <person name="Richards S."/>
            <person name="Blissard G.W."/>
        </authorList>
    </citation>
    <scope>NUCLEOTIDE SEQUENCE</scope>
</reference>
<gene>
    <name evidence="6" type="ORF">O3G_MSEX006225</name>
</gene>
<proteinExistence type="predicted"/>
<sequence>MYTYLFILCVIFTTPSAHTASAASGSVELDEISFNKIIKKFDAALVKFDVAFPYGDKHEAFVALAKDSKDVDELLIAEVGVKDYGEKDNEALAKKYGASKDNFPVVKLFVKGKSEPIPFDDSQGFNSDELRRFVRVNTGIYLSLPGCVRELDSLATKFMKAKDDERKSVLKDTVAAAEKLGSKDASSGKIYKTIMEKIIEKGDEFVKTEYERVKKLLNGKVSDEKKKLLLIRINILQSFQLFDKQVKPTKQEL</sequence>
<evidence type="ECO:0000256" key="1">
    <source>
        <dbReference type="ARBA" id="ARBA00014173"/>
    </source>
</evidence>
<dbReference type="EMBL" id="JH668378">
    <property type="protein sequence ID" value="KAG6449740.1"/>
    <property type="molecule type" value="Genomic_DNA"/>
</dbReference>
<reference evidence="6" key="2">
    <citation type="submission" date="2020-12" db="EMBL/GenBank/DDBJ databases">
        <authorList>
            <person name="Kanost M."/>
        </authorList>
    </citation>
    <scope>NUCLEOTIDE SEQUENCE</scope>
</reference>
<feature type="domain" description="ERp29 N-terminal" evidence="5">
    <location>
        <begin position="23"/>
        <end position="145"/>
    </location>
</feature>
<protein>
    <recommendedName>
        <fullName evidence="1">Endoplasmic reticulum resident protein 29</fullName>
    </recommendedName>
</protein>
<feature type="signal peptide" evidence="3">
    <location>
        <begin position="1"/>
        <end position="19"/>
    </location>
</feature>
<dbReference type="PANTHER" id="PTHR12211:SF0">
    <property type="entry name" value="ENDOPLASMIC RETICULUM RESIDENT PROTEIN 29"/>
    <property type="match status" value="1"/>
</dbReference>
<dbReference type="CDD" id="cd00238">
    <property type="entry name" value="ERp29c"/>
    <property type="match status" value="1"/>
</dbReference>
<dbReference type="Proteomes" id="UP000791440">
    <property type="component" value="Unassembled WGS sequence"/>
</dbReference>
<dbReference type="GO" id="GO:0009306">
    <property type="term" value="P:protein secretion"/>
    <property type="evidence" value="ECO:0007669"/>
    <property type="project" value="InterPro"/>
</dbReference>
<keyword evidence="2" id="KW-0256">Endoplasmic reticulum</keyword>
<feature type="chain" id="PRO_5036769047" description="Endoplasmic reticulum resident protein 29" evidence="3">
    <location>
        <begin position="20"/>
        <end position="253"/>
    </location>
</feature>
<evidence type="ECO:0000259" key="5">
    <source>
        <dbReference type="Pfam" id="PF07912"/>
    </source>
</evidence>
<evidence type="ECO:0000313" key="7">
    <source>
        <dbReference type="Proteomes" id="UP000791440"/>
    </source>
</evidence>
<comment type="caution">
    <text evidence="6">The sequence shown here is derived from an EMBL/GenBank/DDBJ whole genome shotgun (WGS) entry which is preliminary data.</text>
</comment>
<accession>A0A921Z2P4</accession>
<dbReference type="InterPro" id="IPR036356">
    <property type="entry name" value="ERp29_C_sf"/>
</dbReference>
<dbReference type="Gene3D" id="3.40.30.10">
    <property type="entry name" value="Glutaredoxin"/>
    <property type="match status" value="1"/>
</dbReference>
<dbReference type="InterPro" id="IPR011679">
    <property type="entry name" value="ERp29_C"/>
</dbReference>
<organism evidence="6 7">
    <name type="scientific">Manduca sexta</name>
    <name type="common">Tobacco hawkmoth</name>
    <name type="synonym">Tobacco hornworm</name>
    <dbReference type="NCBI Taxonomy" id="7130"/>
    <lineage>
        <taxon>Eukaryota</taxon>
        <taxon>Metazoa</taxon>
        <taxon>Ecdysozoa</taxon>
        <taxon>Arthropoda</taxon>
        <taxon>Hexapoda</taxon>
        <taxon>Insecta</taxon>
        <taxon>Pterygota</taxon>
        <taxon>Neoptera</taxon>
        <taxon>Endopterygota</taxon>
        <taxon>Lepidoptera</taxon>
        <taxon>Glossata</taxon>
        <taxon>Ditrysia</taxon>
        <taxon>Bombycoidea</taxon>
        <taxon>Sphingidae</taxon>
        <taxon>Sphinginae</taxon>
        <taxon>Sphingini</taxon>
        <taxon>Manduca</taxon>
    </lineage>
</organism>
<evidence type="ECO:0000259" key="4">
    <source>
        <dbReference type="Pfam" id="PF07749"/>
    </source>
</evidence>
<feature type="domain" description="Endoplasmic reticulum resident protein 29 C-terminal" evidence="4">
    <location>
        <begin position="146"/>
        <end position="239"/>
    </location>
</feature>
<dbReference type="PANTHER" id="PTHR12211">
    <property type="entry name" value="ENDOPLASMIC RETICULUM PROTEIN ERP29"/>
    <property type="match status" value="1"/>
</dbReference>
<dbReference type="SUPFAM" id="SSF47933">
    <property type="entry name" value="ERP29 C domain-like"/>
    <property type="match status" value="1"/>
</dbReference>
<dbReference type="GO" id="GO:0005788">
    <property type="term" value="C:endoplasmic reticulum lumen"/>
    <property type="evidence" value="ECO:0007669"/>
    <property type="project" value="InterPro"/>
</dbReference>
<dbReference type="Pfam" id="PF07749">
    <property type="entry name" value="ERp29"/>
    <property type="match status" value="1"/>
</dbReference>
<keyword evidence="7" id="KW-1185">Reference proteome</keyword>
<dbReference type="Pfam" id="PF07912">
    <property type="entry name" value="ERp29_N"/>
    <property type="match status" value="1"/>
</dbReference>
<evidence type="ECO:0000313" key="6">
    <source>
        <dbReference type="EMBL" id="KAG6449740.1"/>
    </source>
</evidence>
<dbReference type="SUPFAM" id="SSF52833">
    <property type="entry name" value="Thioredoxin-like"/>
    <property type="match status" value="1"/>
</dbReference>
<dbReference type="InterPro" id="IPR036249">
    <property type="entry name" value="Thioredoxin-like_sf"/>
</dbReference>
<dbReference type="FunFam" id="3.40.30.10:FF:000133">
    <property type="entry name" value="Endoplasmic reticulum resident protein 29"/>
    <property type="match status" value="1"/>
</dbReference>
<keyword evidence="3" id="KW-0732">Signal</keyword>
<dbReference type="InterPro" id="IPR016855">
    <property type="entry name" value="ERp29"/>
</dbReference>
<evidence type="ECO:0000256" key="2">
    <source>
        <dbReference type="ARBA" id="ARBA00022824"/>
    </source>
</evidence>
<name>A0A921Z2P4_MANSE</name>
<dbReference type="AlphaFoldDB" id="A0A921Z2P4"/>